<sequence>MQFSFVAALSMASLAAAQGWNGLCIQKGAAACSGEFPKECSTSSGTGVIFTTCCLSTVTCSQP</sequence>
<gene>
    <name evidence="2" type="ORF">PGQ11_006173</name>
</gene>
<dbReference type="EMBL" id="JAPCWZ010000004">
    <property type="protein sequence ID" value="KAK8867595.1"/>
    <property type="molecule type" value="Genomic_DNA"/>
</dbReference>
<feature type="signal peptide" evidence="1">
    <location>
        <begin position="1"/>
        <end position="17"/>
    </location>
</feature>
<feature type="chain" id="PRO_5045992748" evidence="1">
    <location>
        <begin position="18"/>
        <end position="63"/>
    </location>
</feature>
<proteinExistence type="predicted"/>
<name>A0ABR2IRX3_9PEZI</name>
<reference evidence="2 3" key="1">
    <citation type="journal article" date="2024" name="IMA Fungus">
        <title>Apiospora arundinis, a panoply of carbohydrate-active enzymes and secondary metabolites.</title>
        <authorList>
            <person name="Sorensen T."/>
            <person name="Petersen C."/>
            <person name="Muurmann A.T."/>
            <person name="Christiansen J.V."/>
            <person name="Brundto M.L."/>
            <person name="Overgaard C.K."/>
            <person name="Boysen A.T."/>
            <person name="Wollenberg R.D."/>
            <person name="Larsen T.O."/>
            <person name="Sorensen J.L."/>
            <person name="Nielsen K.L."/>
            <person name="Sondergaard T.E."/>
        </authorList>
    </citation>
    <scope>NUCLEOTIDE SEQUENCE [LARGE SCALE GENOMIC DNA]</scope>
    <source>
        <strain evidence="2 3">AAU 773</strain>
    </source>
</reference>
<evidence type="ECO:0000256" key="1">
    <source>
        <dbReference type="SAM" id="SignalP"/>
    </source>
</evidence>
<protein>
    <submittedName>
        <fullName evidence="2">Uncharacterized protein</fullName>
    </submittedName>
</protein>
<comment type="caution">
    <text evidence="2">The sequence shown here is derived from an EMBL/GenBank/DDBJ whole genome shotgun (WGS) entry which is preliminary data.</text>
</comment>
<keyword evidence="1" id="KW-0732">Signal</keyword>
<evidence type="ECO:0000313" key="3">
    <source>
        <dbReference type="Proteomes" id="UP001390339"/>
    </source>
</evidence>
<accession>A0ABR2IRX3</accession>
<organism evidence="2 3">
    <name type="scientific">Apiospora arundinis</name>
    <dbReference type="NCBI Taxonomy" id="335852"/>
    <lineage>
        <taxon>Eukaryota</taxon>
        <taxon>Fungi</taxon>
        <taxon>Dikarya</taxon>
        <taxon>Ascomycota</taxon>
        <taxon>Pezizomycotina</taxon>
        <taxon>Sordariomycetes</taxon>
        <taxon>Xylariomycetidae</taxon>
        <taxon>Amphisphaeriales</taxon>
        <taxon>Apiosporaceae</taxon>
        <taxon>Apiospora</taxon>
    </lineage>
</organism>
<keyword evidence="3" id="KW-1185">Reference proteome</keyword>
<dbReference type="Proteomes" id="UP001390339">
    <property type="component" value="Unassembled WGS sequence"/>
</dbReference>
<evidence type="ECO:0000313" key="2">
    <source>
        <dbReference type="EMBL" id="KAK8867595.1"/>
    </source>
</evidence>